<evidence type="ECO:0000256" key="1">
    <source>
        <dbReference type="ARBA" id="ARBA00022617"/>
    </source>
</evidence>
<protein>
    <submittedName>
        <fullName evidence="6">Cytochrome P450</fullName>
    </submittedName>
</protein>
<dbReference type="Pfam" id="PF00067">
    <property type="entry name" value="p450"/>
    <property type="match status" value="1"/>
</dbReference>
<name>A0AA40EI30_9PEZI</name>
<dbReference type="EMBL" id="JAUKUD010000006">
    <property type="protein sequence ID" value="KAK0740062.1"/>
    <property type="molecule type" value="Genomic_DNA"/>
</dbReference>
<keyword evidence="5" id="KW-0812">Transmembrane</keyword>
<evidence type="ECO:0000313" key="7">
    <source>
        <dbReference type="Proteomes" id="UP001172155"/>
    </source>
</evidence>
<dbReference type="SUPFAM" id="SSF48264">
    <property type="entry name" value="Cytochrome P450"/>
    <property type="match status" value="1"/>
</dbReference>
<keyword evidence="5" id="KW-1133">Transmembrane helix</keyword>
<dbReference type="PANTHER" id="PTHR24305:SF180">
    <property type="entry name" value="P450, PUTATIVE (EUROFUNG)-RELATED"/>
    <property type="match status" value="1"/>
</dbReference>
<keyword evidence="1 4" id="KW-0349">Heme</keyword>
<dbReference type="InterPro" id="IPR002401">
    <property type="entry name" value="Cyt_P450_E_grp-I"/>
</dbReference>
<comment type="caution">
    <text evidence="6">The sequence shown here is derived from an EMBL/GenBank/DDBJ whole genome shotgun (WGS) entry which is preliminary data.</text>
</comment>
<dbReference type="AlphaFoldDB" id="A0AA40EI30"/>
<proteinExistence type="predicted"/>
<evidence type="ECO:0000256" key="4">
    <source>
        <dbReference type="PIRSR" id="PIRSR602401-1"/>
    </source>
</evidence>
<keyword evidence="7" id="KW-1185">Reference proteome</keyword>
<sequence length="289" mass="32797">MPRVALITQGTICNISTLWRFFLVRTGNYHRHIKDLHDKYGPVSTDEAWRKTEFYHNNSIVVSRKIVYNIFSMTDPAGHARMQKPIANWSIALLAERPNGYMTKGSDFDSTIANLDKTINYFSAVGQMPFLDFLFEKNPIMRIGPPNLNSHFIGAKAAYPDVVDDNAIMGYIMIPLLASANTTTITIHAVFYFLLRNPATYRKLKGADENESAYQNRLRAMKAVELAFGAGARICTGWHLALVEVYKMTATLVSRFDIELVDPAREWTVAGIWFARQTGILCHLQRRGR</sequence>
<gene>
    <name evidence="6" type="ORF">B0T18DRAFT_448799</name>
</gene>
<evidence type="ECO:0000256" key="5">
    <source>
        <dbReference type="SAM" id="Phobius"/>
    </source>
</evidence>
<dbReference type="GO" id="GO:0020037">
    <property type="term" value="F:heme binding"/>
    <property type="evidence" value="ECO:0007669"/>
    <property type="project" value="InterPro"/>
</dbReference>
<dbReference type="GO" id="GO:0004497">
    <property type="term" value="F:monooxygenase activity"/>
    <property type="evidence" value="ECO:0007669"/>
    <property type="project" value="InterPro"/>
</dbReference>
<feature type="transmembrane region" description="Helical" evidence="5">
    <location>
        <begin position="168"/>
        <end position="195"/>
    </location>
</feature>
<accession>A0AA40EI30</accession>
<organism evidence="6 7">
    <name type="scientific">Schizothecium vesticola</name>
    <dbReference type="NCBI Taxonomy" id="314040"/>
    <lineage>
        <taxon>Eukaryota</taxon>
        <taxon>Fungi</taxon>
        <taxon>Dikarya</taxon>
        <taxon>Ascomycota</taxon>
        <taxon>Pezizomycotina</taxon>
        <taxon>Sordariomycetes</taxon>
        <taxon>Sordariomycetidae</taxon>
        <taxon>Sordariales</taxon>
        <taxon>Schizotheciaceae</taxon>
        <taxon>Schizothecium</taxon>
    </lineage>
</organism>
<dbReference type="InterPro" id="IPR036396">
    <property type="entry name" value="Cyt_P450_sf"/>
</dbReference>
<keyword evidence="5" id="KW-0472">Membrane</keyword>
<evidence type="ECO:0000313" key="6">
    <source>
        <dbReference type="EMBL" id="KAK0740062.1"/>
    </source>
</evidence>
<dbReference type="GO" id="GO:0005506">
    <property type="term" value="F:iron ion binding"/>
    <property type="evidence" value="ECO:0007669"/>
    <property type="project" value="InterPro"/>
</dbReference>
<dbReference type="PANTHER" id="PTHR24305">
    <property type="entry name" value="CYTOCHROME P450"/>
    <property type="match status" value="1"/>
</dbReference>
<dbReference type="InterPro" id="IPR001128">
    <property type="entry name" value="Cyt_P450"/>
</dbReference>
<dbReference type="PRINTS" id="PR00463">
    <property type="entry name" value="EP450I"/>
</dbReference>
<dbReference type="Gene3D" id="1.10.630.10">
    <property type="entry name" value="Cytochrome P450"/>
    <property type="match status" value="2"/>
</dbReference>
<evidence type="ECO:0000256" key="2">
    <source>
        <dbReference type="ARBA" id="ARBA00022723"/>
    </source>
</evidence>
<comment type="cofactor">
    <cofactor evidence="4">
        <name>heme</name>
        <dbReference type="ChEBI" id="CHEBI:30413"/>
    </cofactor>
</comment>
<keyword evidence="3 4" id="KW-0408">Iron</keyword>
<dbReference type="InterPro" id="IPR050121">
    <property type="entry name" value="Cytochrome_P450_monoxygenase"/>
</dbReference>
<dbReference type="Proteomes" id="UP001172155">
    <property type="component" value="Unassembled WGS sequence"/>
</dbReference>
<reference evidence="6" key="1">
    <citation type="submission" date="2023-06" db="EMBL/GenBank/DDBJ databases">
        <title>Genome-scale phylogeny and comparative genomics of the fungal order Sordariales.</title>
        <authorList>
            <consortium name="Lawrence Berkeley National Laboratory"/>
            <person name="Hensen N."/>
            <person name="Bonometti L."/>
            <person name="Westerberg I."/>
            <person name="Brannstrom I.O."/>
            <person name="Guillou S."/>
            <person name="Cros-Aarteil S."/>
            <person name="Calhoun S."/>
            <person name="Haridas S."/>
            <person name="Kuo A."/>
            <person name="Mondo S."/>
            <person name="Pangilinan J."/>
            <person name="Riley R."/>
            <person name="LaButti K."/>
            <person name="Andreopoulos B."/>
            <person name="Lipzen A."/>
            <person name="Chen C."/>
            <person name="Yanf M."/>
            <person name="Daum C."/>
            <person name="Ng V."/>
            <person name="Clum A."/>
            <person name="Steindorff A."/>
            <person name="Ohm R."/>
            <person name="Martin F."/>
            <person name="Silar P."/>
            <person name="Natvig D."/>
            <person name="Lalanne C."/>
            <person name="Gautier V."/>
            <person name="Ament-velasquez S.L."/>
            <person name="Kruys A."/>
            <person name="Hutchinson M.I."/>
            <person name="Powell A.J."/>
            <person name="Barry K."/>
            <person name="Miller A.N."/>
            <person name="Grigoriev I.V."/>
            <person name="Debuchy R."/>
            <person name="Gladieux P."/>
            <person name="Thoren M.H."/>
            <person name="Johannesson H."/>
        </authorList>
    </citation>
    <scope>NUCLEOTIDE SEQUENCE</scope>
    <source>
        <strain evidence="6">SMH3187-1</strain>
    </source>
</reference>
<feature type="binding site" description="axial binding residue" evidence="4">
    <location>
        <position position="235"/>
    </location>
    <ligand>
        <name>heme</name>
        <dbReference type="ChEBI" id="CHEBI:30413"/>
    </ligand>
    <ligandPart>
        <name>Fe</name>
        <dbReference type="ChEBI" id="CHEBI:18248"/>
    </ligandPart>
</feature>
<dbReference type="GO" id="GO:0016705">
    <property type="term" value="F:oxidoreductase activity, acting on paired donors, with incorporation or reduction of molecular oxygen"/>
    <property type="evidence" value="ECO:0007669"/>
    <property type="project" value="InterPro"/>
</dbReference>
<evidence type="ECO:0000256" key="3">
    <source>
        <dbReference type="ARBA" id="ARBA00023004"/>
    </source>
</evidence>
<keyword evidence="2 4" id="KW-0479">Metal-binding</keyword>